<evidence type="ECO:0000259" key="2">
    <source>
        <dbReference type="Pfam" id="PF07670"/>
    </source>
</evidence>
<feature type="transmembrane region" description="Helical" evidence="1">
    <location>
        <begin position="86"/>
        <end position="108"/>
    </location>
</feature>
<evidence type="ECO:0000313" key="4">
    <source>
        <dbReference type="Proteomes" id="UP000448235"/>
    </source>
</evidence>
<dbReference type="EMBL" id="WUTS01000001">
    <property type="protein sequence ID" value="NAW11464.1"/>
    <property type="molecule type" value="Genomic_DNA"/>
</dbReference>
<feature type="transmembrane region" description="Helical" evidence="1">
    <location>
        <begin position="306"/>
        <end position="327"/>
    </location>
</feature>
<feature type="transmembrane region" description="Helical" evidence="1">
    <location>
        <begin position="206"/>
        <end position="226"/>
    </location>
</feature>
<feature type="transmembrane region" description="Helical" evidence="1">
    <location>
        <begin position="380"/>
        <end position="400"/>
    </location>
</feature>
<dbReference type="RefSeq" id="WP_161422266.1">
    <property type="nucleotide sequence ID" value="NZ_JARWMY010000002.1"/>
</dbReference>
<feature type="transmembrane region" description="Helical" evidence="1">
    <location>
        <begin position="173"/>
        <end position="191"/>
    </location>
</feature>
<keyword evidence="4" id="KW-1185">Reference proteome</keyword>
<keyword evidence="1" id="KW-0472">Membrane</keyword>
<evidence type="ECO:0000256" key="1">
    <source>
        <dbReference type="SAM" id="Phobius"/>
    </source>
</evidence>
<feature type="transmembrane region" description="Helical" evidence="1">
    <location>
        <begin position="412"/>
        <end position="441"/>
    </location>
</feature>
<feature type="domain" description="Nucleoside transporter/FeoB GTPase Gate" evidence="2">
    <location>
        <begin position="130"/>
        <end position="230"/>
    </location>
</feature>
<organism evidence="3 4">
    <name type="scientific">Halomonas icarae</name>
    <dbReference type="NCBI Taxonomy" id="2691040"/>
    <lineage>
        <taxon>Bacteria</taxon>
        <taxon>Pseudomonadati</taxon>
        <taxon>Pseudomonadota</taxon>
        <taxon>Gammaproteobacteria</taxon>
        <taxon>Oceanospirillales</taxon>
        <taxon>Halomonadaceae</taxon>
        <taxon>Halomonas</taxon>
    </lineage>
</organism>
<comment type="caution">
    <text evidence="3">The sequence shown here is derived from an EMBL/GenBank/DDBJ whole genome shotgun (WGS) entry which is preliminary data.</text>
</comment>
<dbReference type="InterPro" id="IPR011642">
    <property type="entry name" value="Gate_dom"/>
</dbReference>
<protein>
    <submittedName>
        <fullName evidence="3">YjiH family protein</fullName>
    </submittedName>
</protein>
<dbReference type="Pfam" id="PF07670">
    <property type="entry name" value="Gate"/>
    <property type="match status" value="1"/>
</dbReference>
<reference evidence="3 4" key="1">
    <citation type="submission" date="2019-12" db="EMBL/GenBank/DDBJ databases">
        <title>Draft genome sequencing of Halomonas icarensis D1-1.</title>
        <authorList>
            <person name="Pandiyan K."/>
            <person name="Kushwaha P."/>
            <person name="Gowdham M."/>
            <person name="Chakdar H."/>
            <person name="Singh A."/>
            <person name="Kumar M."/>
            <person name="Saxena A.K."/>
        </authorList>
    </citation>
    <scope>NUCLEOTIDE SEQUENCE [LARGE SCALE GENOMIC DNA]</scope>
    <source>
        <strain evidence="3 4">D1-1</strain>
    </source>
</reference>
<accession>A0A7X4VW87</accession>
<proteinExistence type="predicted"/>
<keyword evidence="1" id="KW-0812">Transmembrane</keyword>
<dbReference type="AlphaFoldDB" id="A0A7X4VW87"/>
<keyword evidence="1" id="KW-1133">Transmembrane helix</keyword>
<name>A0A7X4VW87_9GAMM</name>
<evidence type="ECO:0000313" key="3">
    <source>
        <dbReference type="EMBL" id="NAW11464.1"/>
    </source>
</evidence>
<feature type="transmembrane region" description="Helical" evidence="1">
    <location>
        <begin position="128"/>
        <end position="152"/>
    </location>
</feature>
<sequence length="442" mass="47808">MENSAVENNAKRKHSLAEILRVAIPSFLGIMVFFVPITIADKNTILLDHLVIWCENLLGENSQWYALLLIIGGSVLPIMQKFWRQGFGSIVFTLFKFIGLVLAGMVIFKAGPAALYEPFMLEFLWKALVIPVGILVPIGAIFMPLLVNYGLVELVGTLTQPFMRLAFKVPGRSAIDAVASFITSFAVGLLITNKAYLSGEYSAKEAAIIATGFSTVSVAFMVIVARTLGLMDIWVVFFLATLFTTVIVTAISARIPPISSMDDHASNRETTPDKGNRVATAVAEAIGVANSPKSFLNLVKDNLKDGIVMTMTILPTILSVGTISLLIEKYTPAFDYIGYIFYPITLLFGMENGLELSSAVSTSYSEMFLPALIMAEADVVSKLVAGITAISSILFVSASIPCIMATNIPISFYGLTVIWVVRTALTMVIAIPLSMGVVAFII</sequence>
<feature type="transmembrane region" description="Helical" evidence="1">
    <location>
        <begin position="19"/>
        <end position="39"/>
    </location>
</feature>
<gene>
    <name evidence="3" type="ORF">GRB80_01245</name>
</gene>
<feature type="transmembrane region" description="Helical" evidence="1">
    <location>
        <begin position="62"/>
        <end position="79"/>
    </location>
</feature>
<dbReference type="Proteomes" id="UP000448235">
    <property type="component" value="Unassembled WGS sequence"/>
</dbReference>
<feature type="transmembrane region" description="Helical" evidence="1">
    <location>
        <begin position="233"/>
        <end position="253"/>
    </location>
</feature>